<dbReference type="AlphaFoldDB" id="A0A7W5E214"/>
<dbReference type="RefSeq" id="WP_184306895.1">
    <property type="nucleotide sequence ID" value="NZ_JACHXU010000018.1"/>
</dbReference>
<dbReference type="CDD" id="cd00038">
    <property type="entry name" value="CAP_ED"/>
    <property type="match status" value="1"/>
</dbReference>
<dbReference type="InterPro" id="IPR017441">
    <property type="entry name" value="Protein_kinase_ATP_BS"/>
</dbReference>
<keyword evidence="12" id="KW-1185">Reference proteome</keyword>
<dbReference type="Gene3D" id="1.10.510.10">
    <property type="entry name" value="Transferase(Phosphotransferase) domain 1"/>
    <property type="match status" value="1"/>
</dbReference>
<evidence type="ECO:0000256" key="1">
    <source>
        <dbReference type="ARBA" id="ARBA00022527"/>
    </source>
</evidence>
<dbReference type="InterPro" id="IPR000595">
    <property type="entry name" value="cNMP-bd_dom"/>
</dbReference>
<keyword evidence="3" id="KW-0808">Transferase</keyword>
<dbReference type="PROSITE" id="PS50042">
    <property type="entry name" value="CNMP_BINDING_3"/>
    <property type="match status" value="1"/>
</dbReference>
<keyword evidence="5" id="KW-0418">Kinase</keyword>
<dbReference type="InterPro" id="IPR008271">
    <property type="entry name" value="Ser/Thr_kinase_AS"/>
</dbReference>
<sequence length="525" mass="57855">MAKGKQLTPDDLATVDQLCDEFEIAWLLSGGRESLNQWVEKAPAPLRSKMFAELLALDGQLRTRQSESSFMCSLSRICLFDVVMPDPDESSFLGEGRLASISTARHALIDCPTFAGLTRTVAERLEDSFTESRFVKGDAVMTQGSPTQGLFIVLAGQLEIRKASASGESAVLDHCGPGSVVGEMSLLSGETCTATVIATGEVQTLTLSAESFAELREEFPEIEIALSQLVSDRLGRREIDALCGRILGGYRLIRCIGRGGMGVIYECHPEHEPQRRVALKMLRHRFVHDAAVVDLFHRESEVLQNLRHRNVVEVYDSFVDVRTRFFVLELFDGTDLRQVLRQHGRLAEPTVRRLIGQIAAGLCHAHSQNVVHLDIKPENVLLDRTGRAALADFGLCQDLDQDQADLYIKGTPAYMAPEQLCGDAVTPSSDWYALGCVMAELATGRRLFQDRDPVNLLELKRATVPSADWPALNVSEELRDVLSGLIHPDPACRHWNADQLCAWADVTPELTAEIASKDDSDATST</sequence>
<evidence type="ECO:0000256" key="2">
    <source>
        <dbReference type="ARBA" id="ARBA00022535"/>
    </source>
</evidence>
<accession>A0A7W5E214</accession>
<evidence type="ECO:0000259" key="9">
    <source>
        <dbReference type="PROSITE" id="PS50011"/>
    </source>
</evidence>
<protein>
    <submittedName>
        <fullName evidence="11">CRP-like cAMP-binding protein</fullName>
    </submittedName>
</protein>
<dbReference type="Pfam" id="PF00069">
    <property type="entry name" value="Pkinase"/>
    <property type="match status" value="1"/>
</dbReference>
<dbReference type="PROSITE" id="PS00107">
    <property type="entry name" value="PROTEIN_KINASE_ATP"/>
    <property type="match status" value="1"/>
</dbReference>
<evidence type="ECO:0000256" key="8">
    <source>
        <dbReference type="PROSITE-ProRule" id="PRU10141"/>
    </source>
</evidence>
<dbReference type="PANTHER" id="PTHR24353">
    <property type="entry name" value="CYCLIC NUCLEOTIDE-DEPENDENT PROTEIN KINASE"/>
    <property type="match status" value="1"/>
</dbReference>
<evidence type="ECO:0000256" key="6">
    <source>
        <dbReference type="ARBA" id="ARBA00022840"/>
    </source>
</evidence>
<dbReference type="Proteomes" id="UP000536179">
    <property type="component" value="Unassembled WGS sequence"/>
</dbReference>
<dbReference type="GO" id="GO:0005524">
    <property type="term" value="F:ATP binding"/>
    <property type="evidence" value="ECO:0007669"/>
    <property type="project" value="UniProtKB-UniRule"/>
</dbReference>
<evidence type="ECO:0000259" key="10">
    <source>
        <dbReference type="PROSITE" id="PS50042"/>
    </source>
</evidence>
<evidence type="ECO:0000256" key="7">
    <source>
        <dbReference type="ARBA" id="ARBA00022992"/>
    </source>
</evidence>
<keyword evidence="2" id="KW-0140">cGMP</keyword>
<dbReference type="GO" id="GO:0030553">
    <property type="term" value="F:cGMP binding"/>
    <property type="evidence" value="ECO:0007669"/>
    <property type="project" value="UniProtKB-KW"/>
</dbReference>
<dbReference type="InterPro" id="IPR018490">
    <property type="entry name" value="cNMP-bd_dom_sf"/>
</dbReference>
<keyword evidence="6 8" id="KW-0067">ATP-binding</keyword>
<dbReference type="SUPFAM" id="SSF56112">
    <property type="entry name" value="Protein kinase-like (PK-like)"/>
    <property type="match status" value="1"/>
</dbReference>
<dbReference type="PROSITE" id="PS50011">
    <property type="entry name" value="PROTEIN_KINASE_DOM"/>
    <property type="match status" value="1"/>
</dbReference>
<keyword evidence="1" id="KW-0723">Serine/threonine-protein kinase</keyword>
<dbReference type="SUPFAM" id="SSF51206">
    <property type="entry name" value="cAMP-binding domain-like"/>
    <property type="match status" value="1"/>
</dbReference>
<evidence type="ECO:0000256" key="4">
    <source>
        <dbReference type="ARBA" id="ARBA00022741"/>
    </source>
</evidence>
<dbReference type="Gene3D" id="2.60.120.10">
    <property type="entry name" value="Jelly Rolls"/>
    <property type="match status" value="1"/>
</dbReference>
<dbReference type="CDD" id="cd14014">
    <property type="entry name" value="STKc_PknB_like"/>
    <property type="match status" value="1"/>
</dbReference>
<evidence type="ECO:0000256" key="5">
    <source>
        <dbReference type="ARBA" id="ARBA00022777"/>
    </source>
</evidence>
<gene>
    <name evidence="11" type="ORF">FHS27_004578</name>
</gene>
<proteinExistence type="predicted"/>
<feature type="domain" description="Protein kinase" evidence="9">
    <location>
        <begin position="250"/>
        <end position="510"/>
    </location>
</feature>
<organism evidence="11 12">
    <name type="scientific">Aporhodopirellula rubra</name>
    <dbReference type="NCBI Taxonomy" id="980271"/>
    <lineage>
        <taxon>Bacteria</taxon>
        <taxon>Pseudomonadati</taxon>
        <taxon>Planctomycetota</taxon>
        <taxon>Planctomycetia</taxon>
        <taxon>Pirellulales</taxon>
        <taxon>Pirellulaceae</taxon>
        <taxon>Aporhodopirellula</taxon>
    </lineage>
</organism>
<dbReference type="PROSITE" id="PS00108">
    <property type="entry name" value="PROTEIN_KINASE_ST"/>
    <property type="match status" value="1"/>
</dbReference>
<keyword evidence="4 8" id="KW-0547">Nucleotide-binding</keyword>
<dbReference type="EMBL" id="JACHXU010000018">
    <property type="protein sequence ID" value="MBB3208745.1"/>
    <property type="molecule type" value="Genomic_DNA"/>
</dbReference>
<dbReference type="InterPro" id="IPR014710">
    <property type="entry name" value="RmlC-like_jellyroll"/>
</dbReference>
<dbReference type="GO" id="GO:0004674">
    <property type="term" value="F:protein serine/threonine kinase activity"/>
    <property type="evidence" value="ECO:0007669"/>
    <property type="project" value="UniProtKB-KW"/>
</dbReference>
<name>A0A7W5E214_9BACT</name>
<dbReference type="InterPro" id="IPR000719">
    <property type="entry name" value="Prot_kinase_dom"/>
</dbReference>
<reference evidence="11 12" key="1">
    <citation type="submission" date="2020-08" db="EMBL/GenBank/DDBJ databases">
        <title>Genomic Encyclopedia of Type Strains, Phase III (KMG-III): the genomes of soil and plant-associated and newly described type strains.</title>
        <authorList>
            <person name="Whitman W."/>
        </authorList>
    </citation>
    <scope>NUCLEOTIDE SEQUENCE [LARGE SCALE GENOMIC DNA]</scope>
    <source>
        <strain evidence="11 12">CECT 8075</strain>
    </source>
</reference>
<feature type="domain" description="Cyclic nucleotide-binding" evidence="10">
    <location>
        <begin position="113"/>
        <end position="215"/>
    </location>
</feature>
<comment type="caution">
    <text evidence="11">The sequence shown here is derived from an EMBL/GenBank/DDBJ whole genome shotgun (WGS) entry which is preliminary data.</text>
</comment>
<evidence type="ECO:0000313" key="11">
    <source>
        <dbReference type="EMBL" id="MBB3208745.1"/>
    </source>
</evidence>
<dbReference type="SMART" id="SM00100">
    <property type="entry name" value="cNMP"/>
    <property type="match status" value="1"/>
</dbReference>
<dbReference type="SMART" id="SM00220">
    <property type="entry name" value="S_TKc"/>
    <property type="match status" value="1"/>
</dbReference>
<evidence type="ECO:0000256" key="3">
    <source>
        <dbReference type="ARBA" id="ARBA00022679"/>
    </source>
</evidence>
<dbReference type="Pfam" id="PF00027">
    <property type="entry name" value="cNMP_binding"/>
    <property type="match status" value="1"/>
</dbReference>
<dbReference type="InterPro" id="IPR011009">
    <property type="entry name" value="Kinase-like_dom_sf"/>
</dbReference>
<keyword evidence="7" id="KW-0142">cGMP-binding</keyword>
<evidence type="ECO:0000313" key="12">
    <source>
        <dbReference type="Proteomes" id="UP000536179"/>
    </source>
</evidence>
<feature type="binding site" evidence="8">
    <location>
        <position position="280"/>
    </location>
    <ligand>
        <name>ATP</name>
        <dbReference type="ChEBI" id="CHEBI:30616"/>
    </ligand>
</feature>